<dbReference type="KEGG" id="fox:FOXG_20627"/>
<gene>
    <name evidence="2" type="ORF">FOXG_20627</name>
</gene>
<organism evidence="2 3">
    <name type="scientific">Fusarium oxysporum f. sp. lycopersici (strain 4287 / CBS 123668 / FGSC 9935 / NRRL 34936)</name>
    <name type="common">Fusarium vascular wilt of tomato</name>
    <dbReference type="NCBI Taxonomy" id="426428"/>
    <lineage>
        <taxon>Eukaryota</taxon>
        <taxon>Fungi</taxon>
        <taxon>Dikarya</taxon>
        <taxon>Ascomycota</taxon>
        <taxon>Pezizomycotina</taxon>
        <taxon>Sordariomycetes</taxon>
        <taxon>Hypocreomycetidae</taxon>
        <taxon>Hypocreales</taxon>
        <taxon>Nectriaceae</taxon>
        <taxon>Fusarium</taxon>
        <taxon>Fusarium oxysporum species complex</taxon>
    </lineage>
</organism>
<accession>A0A0J9VMP2</accession>
<dbReference type="VEuPathDB" id="FungiDB:FOXG_20627"/>
<evidence type="ECO:0000313" key="3">
    <source>
        <dbReference type="Proteomes" id="UP000009097"/>
    </source>
</evidence>
<dbReference type="RefSeq" id="XP_018250308.1">
    <property type="nucleotide sequence ID" value="XM_018400922.1"/>
</dbReference>
<evidence type="ECO:0000313" key="2">
    <source>
        <dbReference type="EMBL" id="KNB12263.1"/>
    </source>
</evidence>
<feature type="compositionally biased region" description="Low complexity" evidence="1">
    <location>
        <begin position="32"/>
        <end position="45"/>
    </location>
</feature>
<evidence type="ECO:0000256" key="1">
    <source>
        <dbReference type="SAM" id="MobiDB-lite"/>
    </source>
</evidence>
<protein>
    <submittedName>
        <fullName evidence="2">Uncharacterized protein</fullName>
    </submittedName>
</protein>
<dbReference type="Proteomes" id="UP000009097">
    <property type="component" value="Unassembled WGS sequence"/>
</dbReference>
<dbReference type="OrthoDB" id="5090906at2759"/>
<dbReference type="EMBL" id="DS231711">
    <property type="protein sequence ID" value="KNB12263.1"/>
    <property type="molecule type" value="Genomic_DNA"/>
</dbReference>
<name>A0A0J9VMP2_FUSO4</name>
<reference evidence="2" key="1">
    <citation type="submission" date="2007-04" db="EMBL/GenBank/DDBJ databases">
        <authorList>
            <consortium name="The Broad Institute Genome Sequencing Platform"/>
            <person name="Birren B."/>
            <person name="Lander E."/>
            <person name="Galagan J."/>
            <person name="Nusbaum C."/>
            <person name="Devon K."/>
            <person name="Ma L.-J."/>
            <person name="Jaffe D."/>
            <person name="Butler J."/>
            <person name="Alvarez P."/>
            <person name="Gnerre S."/>
            <person name="Grabherr M."/>
            <person name="Kleber M."/>
            <person name="Mauceli E."/>
            <person name="Brockman W."/>
            <person name="MacCallum I.A."/>
            <person name="Young S."/>
            <person name="LaButti K."/>
            <person name="DeCaprio D."/>
            <person name="Crawford M."/>
            <person name="Koehrsen M."/>
            <person name="Engels R."/>
            <person name="Montgomery P."/>
            <person name="Pearson M."/>
            <person name="Howarth C."/>
            <person name="Larson L."/>
            <person name="White J."/>
            <person name="O'Leary S."/>
            <person name="Kodira C."/>
            <person name="Zeng Q."/>
            <person name="Yandava C."/>
            <person name="Alvarado L."/>
            <person name="Kistler C."/>
            <person name="Shim W.-B."/>
            <person name="Kang S."/>
            <person name="Woloshuk C."/>
        </authorList>
    </citation>
    <scope>NUCLEOTIDE SEQUENCE</scope>
    <source>
        <strain evidence="2">4287</strain>
    </source>
</reference>
<reference evidence="2" key="2">
    <citation type="journal article" date="2010" name="Nature">
        <title>Comparative genomics reveals mobile pathogenicity chromosomes in Fusarium.</title>
        <authorList>
            <person name="Ma L.J."/>
            <person name="van der Does H.C."/>
            <person name="Borkovich K.A."/>
            <person name="Coleman J.J."/>
            <person name="Daboussi M.J."/>
            <person name="Di Pietro A."/>
            <person name="Dufresne M."/>
            <person name="Freitag M."/>
            <person name="Grabherr M."/>
            <person name="Henrissat B."/>
            <person name="Houterman P.M."/>
            <person name="Kang S."/>
            <person name="Shim W.B."/>
            <person name="Woloshuk C."/>
            <person name="Xie X."/>
            <person name="Xu J.R."/>
            <person name="Antoniw J."/>
            <person name="Baker S.E."/>
            <person name="Bluhm B.H."/>
            <person name="Breakspear A."/>
            <person name="Brown D.W."/>
            <person name="Butchko R.A."/>
            <person name="Chapman S."/>
            <person name="Coulson R."/>
            <person name="Coutinho P.M."/>
            <person name="Danchin E.G."/>
            <person name="Diener A."/>
            <person name="Gale L.R."/>
            <person name="Gardiner D.M."/>
            <person name="Goff S."/>
            <person name="Hammond-Kosack K.E."/>
            <person name="Hilburn K."/>
            <person name="Hua-Van A."/>
            <person name="Jonkers W."/>
            <person name="Kazan K."/>
            <person name="Kodira C.D."/>
            <person name="Koehrsen M."/>
            <person name="Kumar L."/>
            <person name="Lee Y.H."/>
            <person name="Li L."/>
            <person name="Manners J.M."/>
            <person name="Miranda-Saavedra D."/>
            <person name="Mukherjee M."/>
            <person name="Park G."/>
            <person name="Park J."/>
            <person name="Park S.Y."/>
            <person name="Proctor R.H."/>
            <person name="Regev A."/>
            <person name="Ruiz-Roldan M.C."/>
            <person name="Sain D."/>
            <person name="Sakthikumar S."/>
            <person name="Sykes S."/>
            <person name="Schwartz D.C."/>
            <person name="Turgeon B.G."/>
            <person name="Wapinski I."/>
            <person name="Yoder O."/>
            <person name="Young S."/>
            <person name="Zeng Q."/>
            <person name="Zhou S."/>
            <person name="Galagan J."/>
            <person name="Cuomo C.A."/>
            <person name="Kistler H.C."/>
            <person name="Rep M."/>
        </authorList>
    </citation>
    <scope>NUCLEOTIDE SEQUENCE [LARGE SCALE GENOMIC DNA]</scope>
    <source>
        <strain evidence="2">4287</strain>
    </source>
</reference>
<feature type="region of interest" description="Disordered" evidence="1">
    <location>
        <begin position="29"/>
        <end position="103"/>
    </location>
</feature>
<dbReference type="AlphaFoldDB" id="A0A0J9VMP2"/>
<feature type="compositionally biased region" description="Polar residues" evidence="1">
    <location>
        <begin position="46"/>
        <end position="90"/>
    </location>
</feature>
<proteinExistence type="predicted"/>
<dbReference type="GeneID" id="28961333"/>
<sequence>MSPPTTIEISEVMDTLRIVSTMTIARCNANNSTSDSASTSTMRTSETLYSSAKTRQGSNSSSYVASTATMRTSETLDSSDSLGTRTQATSEDPGLRGKSHLMNGQLTASCNRI</sequence>